<feature type="active site" description="Proton donor" evidence="4">
    <location>
        <position position="103"/>
    </location>
</feature>
<dbReference type="InterPro" id="IPR022790">
    <property type="entry name" value="GH26_dom"/>
</dbReference>
<dbReference type="Pfam" id="PF02156">
    <property type="entry name" value="Glyco_hydro_26"/>
    <property type="match status" value="1"/>
</dbReference>
<organism evidence="6 7">
    <name type="scientific">Mangrovihabitans endophyticus</name>
    <dbReference type="NCBI Taxonomy" id="1751298"/>
    <lineage>
        <taxon>Bacteria</taxon>
        <taxon>Bacillati</taxon>
        <taxon>Actinomycetota</taxon>
        <taxon>Actinomycetes</taxon>
        <taxon>Micromonosporales</taxon>
        <taxon>Micromonosporaceae</taxon>
        <taxon>Mangrovihabitans</taxon>
    </lineage>
</organism>
<keyword evidence="7" id="KW-1185">Reference proteome</keyword>
<dbReference type="AlphaFoldDB" id="A0A8J3BXF2"/>
<protein>
    <recommendedName>
        <fullName evidence="5">GH26 domain-containing protein</fullName>
    </recommendedName>
</protein>
<name>A0A8J3BXF2_9ACTN</name>
<dbReference type="GO" id="GO:0016985">
    <property type="term" value="F:mannan endo-1,4-beta-mannosidase activity"/>
    <property type="evidence" value="ECO:0007669"/>
    <property type="project" value="InterPro"/>
</dbReference>
<dbReference type="Proteomes" id="UP000656042">
    <property type="component" value="Unassembled WGS sequence"/>
</dbReference>
<evidence type="ECO:0000256" key="2">
    <source>
        <dbReference type="ARBA" id="ARBA00022801"/>
    </source>
</evidence>
<dbReference type="InterPro" id="IPR000805">
    <property type="entry name" value="Glyco_hydro_26"/>
</dbReference>
<evidence type="ECO:0000259" key="5">
    <source>
        <dbReference type="PROSITE" id="PS51764"/>
    </source>
</evidence>
<evidence type="ECO:0000256" key="4">
    <source>
        <dbReference type="PROSITE-ProRule" id="PRU01100"/>
    </source>
</evidence>
<dbReference type="SUPFAM" id="SSF51445">
    <property type="entry name" value="(Trans)glycosidases"/>
    <property type="match status" value="1"/>
</dbReference>
<feature type="domain" description="GH26" evidence="5">
    <location>
        <begin position="1"/>
        <end position="263"/>
    </location>
</feature>
<evidence type="ECO:0000313" key="6">
    <source>
        <dbReference type="EMBL" id="GGK80828.1"/>
    </source>
</evidence>
<evidence type="ECO:0000313" key="7">
    <source>
        <dbReference type="Proteomes" id="UP000656042"/>
    </source>
</evidence>
<dbReference type="GO" id="GO:0006080">
    <property type="term" value="P:substituted mannan metabolic process"/>
    <property type="evidence" value="ECO:0007669"/>
    <property type="project" value="InterPro"/>
</dbReference>
<keyword evidence="2 4" id="KW-0378">Hydrolase</keyword>
<comment type="caution">
    <text evidence="6">The sequence shown here is derived from an EMBL/GenBank/DDBJ whole genome shotgun (WGS) entry which is preliminary data.</text>
</comment>
<dbReference type="PANTHER" id="PTHR40079:SF4">
    <property type="entry name" value="GH26 DOMAIN-CONTAINING PROTEIN-RELATED"/>
    <property type="match status" value="1"/>
</dbReference>
<proteinExistence type="inferred from homology"/>
<evidence type="ECO:0000256" key="1">
    <source>
        <dbReference type="ARBA" id="ARBA00007754"/>
    </source>
</evidence>
<dbReference type="Gene3D" id="3.20.20.80">
    <property type="entry name" value="Glycosidases"/>
    <property type="match status" value="1"/>
</dbReference>
<gene>
    <name evidence="6" type="ORF">GCM10012284_13480</name>
</gene>
<reference evidence="6" key="2">
    <citation type="submission" date="2020-09" db="EMBL/GenBank/DDBJ databases">
        <authorList>
            <person name="Sun Q."/>
            <person name="Zhou Y."/>
        </authorList>
    </citation>
    <scope>NUCLEOTIDE SEQUENCE</scope>
    <source>
        <strain evidence="6">CGMCC 4.7299</strain>
    </source>
</reference>
<comment type="similarity">
    <text evidence="1 4">Belongs to the glycosyl hydrolase 26 family.</text>
</comment>
<accession>A0A8J3BXF2</accession>
<dbReference type="EMBL" id="BMMX01000003">
    <property type="protein sequence ID" value="GGK80828.1"/>
    <property type="molecule type" value="Genomic_DNA"/>
</dbReference>
<dbReference type="PANTHER" id="PTHR40079">
    <property type="entry name" value="MANNAN ENDO-1,4-BETA-MANNOSIDASE E-RELATED"/>
    <property type="match status" value="1"/>
</dbReference>
<reference evidence="6" key="1">
    <citation type="journal article" date="2014" name="Int. J. Syst. Evol. Microbiol.">
        <title>Complete genome sequence of Corynebacterium casei LMG S-19264T (=DSM 44701T), isolated from a smear-ripened cheese.</title>
        <authorList>
            <consortium name="US DOE Joint Genome Institute (JGI-PGF)"/>
            <person name="Walter F."/>
            <person name="Albersmeier A."/>
            <person name="Kalinowski J."/>
            <person name="Ruckert C."/>
        </authorList>
    </citation>
    <scope>NUCLEOTIDE SEQUENCE</scope>
    <source>
        <strain evidence="6">CGMCC 4.7299</strain>
    </source>
</reference>
<feature type="active site" description="Nucleophile" evidence="4">
    <location>
        <position position="207"/>
    </location>
</feature>
<keyword evidence="3 4" id="KW-0326">Glycosidase</keyword>
<dbReference type="PROSITE" id="PS51764">
    <property type="entry name" value="GH26"/>
    <property type="match status" value="1"/>
</dbReference>
<dbReference type="InterPro" id="IPR017853">
    <property type="entry name" value="GH"/>
</dbReference>
<evidence type="ECO:0000256" key="3">
    <source>
        <dbReference type="ARBA" id="ARBA00023295"/>
    </source>
</evidence>
<sequence>MPAEPGQVMLGAYLGLSGHSLAQSLALRRSQLGRDQRIVHQFWGFGETLPRRRPDIGGATLMISWHGVRYADITGGGSDRRIAAAARNLAAQGKPLLLRWGWEMNGDWFAWGGAANGKDPGGYVTVWRRLHRIFREEGADNVAWVWSPNWNSSPDASWNRMQRYYPGDDYVDWVGVSGYDFYRESPSTLFDPVVNTYGDDKPIIITETAGIDFGGDSKARWIDDLSGYVRRTSPIEAVVWFDTDTHNDTNFRIDSTAGALAAYRKMARNARFQG</sequence>